<dbReference type="Proteomes" id="UP000035682">
    <property type="component" value="Unplaced"/>
</dbReference>
<dbReference type="Pfam" id="PF00188">
    <property type="entry name" value="CAP"/>
    <property type="match status" value="1"/>
</dbReference>
<evidence type="ECO:0000313" key="4">
    <source>
        <dbReference type="WBParaSite" id="SRAE_1000336800.1"/>
    </source>
</evidence>
<gene>
    <name evidence="4" type="primary">SRAE_1000336800</name>
</gene>
<dbReference type="PRINTS" id="PR00837">
    <property type="entry name" value="V5TPXLIKE"/>
</dbReference>
<dbReference type="PANTHER" id="PTHR10334">
    <property type="entry name" value="CYSTEINE-RICH SECRETORY PROTEIN-RELATED"/>
    <property type="match status" value="1"/>
</dbReference>
<dbReference type="InterPro" id="IPR001283">
    <property type="entry name" value="CRISP-related"/>
</dbReference>
<name>A0A8L9MTZ9_STRRB</name>
<feature type="domain" description="SCP" evidence="2">
    <location>
        <begin position="32"/>
        <end position="173"/>
    </location>
</feature>
<proteinExistence type="predicted"/>
<evidence type="ECO:0000256" key="1">
    <source>
        <dbReference type="SAM" id="SignalP"/>
    </source>
</evidence>
<evidence type="ECO:0000313" key="3">
    <source>
        <dbReference type="Proteomes" id="UP000035682"/>
    </source>
</evidence>
<sequence>MKKYFLIFFIFFFQVLSQDNNITLCNDHFMTSYLRDYVVWYHNQKRLSLSTKNTCLPIAKKLNELTYDCNLENTAVNASMSCKLELYDDDEIGENLYMGNNALDYIYNVNDALERWWTQHINLESIYFNHTHNILNFGQMAWADSLRVGCAVKTCNTKTLFICHYQPRGNIVGEPIYNIETQCSNGTNCKSFNGNFCNNITGYC</sequence>
<dbReference type="PROSITE" id="PS01010">
    <property type="entry name" value="CRISP_2"/>
    <property type="match status" value="1"/>
</dbReference>
<keyword evidence="1" id="KW-0732">Signal</keyword>
<feature type="chain" id="PRO_5035451483" evidence="1">
    <location>
        <begin position="18"/>
        <end position="204"/>
    </location>
</feature>
<feature type="signal peptide" evidence="1">
    <location>
        <begin position="1"/>
        <end position="17"/>
    </location>
</feature>
<dbReference type="SUPFAM" id="SSF55797">
    <property type="entry name" value="PR-1-like"/>
    <property type="match status" value="1"/>
</dbReference>
<dbReference type="InterPro" id="IPR014044">
    <property type="entry name" value="CAP_dom"/>
</dbReference>
<organism evidence="3 4">
    <name type="scientific">Strongyloides ratti</name>
    <name type="common">Parasitic roundworm</name>
    <dbReference type="NCBI Taxonomy" id="34506"/>
    <lineage>
        <taxon>Eukaryota</taxon>
        <taxon>Metazoa</taxon>
        <taxon>Ecdysozoa</taxon>
        <taxon>Nematoda</taxon>
        <taxon>Chromadorea</taxon>
        <taxon>Rhabditida</taxon>
        <taxon>Tylenchina</taxon>
        <taxon>Panagrolaimomorpha</taxon>
        <taxon>Strongyloidoidea</taxon>
        <taxon>Strongyloididae</taxon>
        <taxon>Strongyloides</taxon>
    </lineage>
</organism>
<dbReference type="SMART" id="SM00198">
    <property type="entry name" value="SCP"/>
    <property type="match status" value="1"/>
</dbReference>
<protein>
    <submittedName>
        <fullName evidence="4">CAP domain-containing protein</fullName>
    </submittedName>
</protein>
<dbReference type="InterPro" id="IPR035940">
    <property type="entry name" value="CAP_sf"/>
</dbReference>
<reference evidence="3 4" key="1">
    <citation type="submission" date="2014-09" db="EMBL/GenBank/DDBJ databases">
        <authorList>
            <person name="Martin A.A."/>
        </authorList>
    </citation>
    <scope>NUCLEOTIDE SEQUENCE</scope>
    <source>
        <strain evidence="3 4">ED321</strain>
    </source>
</reference>
<evidence type="ECO:0000259" key="2">
    <source>
        <dbReference type="SMART" id="SM00198"/>
    </source>
</evidence>
<dbReference type="CDD" id="cd05380">
    <property type="entry name" value="CAP_euk"/>
    <property type="match status" value="1"/>
</dbReference>
<dbReference type="GO" id="GO:0005576">
    <property type="term" value="C:extracellular region"/>
    <property type="evidence" value="ECO:0007669"/>
    <property type="project" value="InterPro"/>
</dbReference>
<reference evidence="4" key="2">
    <citation type="submission" date="2022-04" db="UniProtKB">
        <authorList>
            <consortium name="WormBaseParasite"/>
        </authorList>
    </citation>
    <scope>IDENTIFICATION</scope>
</reference>
<dbReference type="AlphaFoldDB" id="A0A8L9MTZ9"/>
<accession>A0A8L9MTZ9</accession>
<keyword evidence="3" id="KW-1185">Reference proteome</keyword>
<dbReference type="InterPro" id="IPR018244">
    <property type="entry name" value="Allrgn_V5/Tpx1_CS"/>
</dbReference>
<dbReference type="OrthoDB" id="5777635at2759"/>
<dbReference type="Gene3D" id="3.40.33.10">
    <property type="entry name" value="CAP"/>
    <property type="match status" value="1"/>
</dbReference>
<dbReference type="WBParaSite" id="SRAE_1000336800.1">
    <property type="protein sequence ID" value="SRAE_1000336800.1"/>
    <property type="gene ID" value="WBGene00259985"/>
</dbReference>